<gene>
    <name evidence="1" type="ORF">FLXISF001_060</name>
</gene>
<sequence>MMRIKICMMVSVALAILIESGCGEVTDSCHKTPSQVTTKVMVGFVKLPISSNEITCE</sequence>
<dbReference type="EMBL" id="MG049919">
    <property type="protein sequence ID" value="ATN94138.1"/>
    <property type="molecule type" value="Genomic_DNA"/>
</dbReference>
<dbReference type="Proteomes" id="UP000228981">
    <property type="component" value="Segment"/>
</dbReference>
<reference evidence="1 2" key="1">
    <citation type="submission" date="2017-10" db="EMBL/GenBank/DDBJ databases">
        <title>Comparative genomic analysis of a novel S. flexneri bacteriophage vB_SflS-ISF001.</title>
        <authorList>
            <person name="Shahin K."/>
            <person name="Bouzari M."/>
            <person name="Wang R."/>
        </authorList>
    </citation>
    <scope>NUCLEOTIDE SEQUENCE [LARGE SCALE GENOMIC DNA]</scope>
</reference>
<evidence type="ECO:0000313" key="2">
    <source>
        <dbReference type="Proteomes" id="UP000228981"/>
    </source>
</evidence>
<organism evidence="1 2">
    <name type="scientific">Shigella phage vB_SflS-ISF001</name>
    <dbReference type="NCBI Taxonomy" id="2048005"/>
    <lineage>
        <taxon>Viruses</taxon>
        <taxon>Duplodnaviria</taxon>
        <taxon>Heunggongvirae</taxon>
        <taxon>Uroviricota</taxon>
        <taxon>Caudoviricetes</taxon>
        <taxon>Drexlerviridae</taxon>
        <taxon>Tunavirinae</taxon>
        <taxon>Tunavirus</taxon>
        <taxon>Tunavirus ISF001</taxon>
    </lineage>
</organism>
<accession>A0A2D1GQA0</accession>
<evidence type="ECO:0000313" key="1">
    <source>
        <dbReference type="EMBL" id="ATN94138.1"/>
    </source>
</evidence>
<proteinExistence type="predicted"/>
<protein>
    <submittedName>
        <fullName evidence="1">Uncharacterized protein</fullName>
    </submittedName>
</protein>
<keyword evidence="2" id="KW-1185">Reference proteome</keyword>
<name>A0A2D1GQA0_9CAUD</name>